<accession>A2CD14</accession>
<name>A2CD14_PROM3</name>
<proteinExistence type="predicted"/>
<dbReference type="AlphaFoldDB" id="A2CD14"/>
<gene>
    <name evidence="2" type="ordered locus">P9303_26441</name>
</gene>
<feature type="coiled-coil region" evidence="1">
    <location>
        <begin position="43"/>
        <end position="70"/>
    </location>
</feature>
<dbReference type="BioCyc" id="PMAR59922:G1G80-2314-MONOMER"/>
<dbReference type="Proteomes" id="UP000002274">
    <property type="component" value="Chromosome"/>
</dbReference>
<dbReference type="STRING" id="59922.P9303_26441"/>
<keyword evidence="1" id="KW-0175">Coiled coil</keyword>
<sequence length="78" mass="8689">MTGFFIIKRTEGKGSSEKMAMITIKPGSASRPKESGLPENEKNSVFSKRIQKLLQKNKELLDENKRLRVLVGESAGKP</sequence>
<evidence type="ECO:0000256" key="1">
    <source>
        <dbReference type="SAM" id="Coils"/>
    </source>
</evidence>
<reference evidence="2 3" key="1">
    <citation type="journal article" date="2007" name="PLoS Genet.">
        <title>Patterns and implications of gene gain and loss in the evolution of Prochlorococcus.</title>
        <authorList>
            <person name="Kettler G.C."/>
            <person name="Martiny A.C."/>
            <person name="Huang K."/>
            <person name="Zucker J."/>
            <person name="Coleman M.L."/>
            <person name="Rodrigue S."/>
            <person name="Chen F."/>
            <person name="Lapidus A."/>
            <person name="Ferriera S."/>
            <person name="Johnson J."/>
            <person name="Steglich C."/>
            <person name="Church G.M."/>
            <person name="Richardson P."/>
            <person name="Chisholm S.W."/>
        </authorList>
    </citation>
    <scope>NUCLEOTIDE SEQUENCE [LARGE SCALE GENOMIC DNA]</scope>
    <source>
        <strain evidence="2 3">MIT 9303</strain>
    </source>
</reference>
<evidence type="ECO:0000313" key="2">
    <source>
        <dbReference type="EMBL" id="ABM79374.1"/>
    </source>
</evidence>
<protein>
    <submittedName>
        <fullName evidence="2">Uncharacterized protein</fullName>
    </submittedName>
</protein>
<evidence type="ECO:0000313" key="3">
    <source>
        <dbReference type="Proteomes" id="UP000002274"/>
    </source>
</evidence>
<organism evidence="2 3">
    <name type="scientific">Prochlorococcus marinus (strain MIT 9303)</name>
    <dbReference type="NCBI Taxonomy" id="59922"/>
    <lineage>
        <taxon>Bacteria</taxon>
        <taxon>Bacillati</taxon>
        <taxon>Cyanobacteriota</taxon>
        <taxon>Cyanophyceae</taxon>
        <taxon>Synechococcales</taxon>
        <taxon>Prochlorococcaceae</taxon>
        <taxon>Prochlorococcus</taxon>
    </lineage>
</organism>
<dbReference type="RefSeq" id="WP_011827217.1">
    <property type="nucleotide sequence ID" value="NC_008820.1"/>
</dbReference>
<dbReference type="KEGG" id="pmf:P9303_26441"/>
<dbReference type="EMBL" id="CP000554">
    <property type="protein sequence ID" value="ABM79374.1"/>
    <property type="molecule type" value="Genomic_DNA"/>
</dbReference>
<dbReference type="HOGENOM" id="CLU_2619193_0_0_3"/>